<organism evidence="7 8">
    <name type="scientific">Gryllus longicercus</name>
    <dbReference type="NCBI Taxonomy" id="2509291"/>
    <lineage>
        <taxon>Eukaryota</taxon>
        <taxon>Metazoa</taxon>
        <taxon>Ecdysozoa</taxon>
        <taxon>Arthropoda</taxon>
        <taxon>Hexapoda</taxon>
        <taxon>Insecta</taxon>
        <taxon>Pterygota</taxon>
        <taxon>Neoptera</taxon>
        <taxon>Polyneoptera</taxon>
        <taxon>Orthoptera</taxon>
        <taxon>Ensifera</taxon>
        <taxon>Gryllidea</taxon>
        <taxon>Grylloidea</taxon>
        <taxon>Gryllidae</taxon>
        <taxon>Gryllinae</taxon>
        <taxon>Gryllus</taxon>
    </lineage>
</organism>
<dbReference type="Proteomes" id="UP001378592">
    <property type="component" value="Unassembled WGS sequence"/>
</dbReference>
<dbReference type="EMBL" id="JAZDUA010000115">
    <property type="protein sequence ID" value="KAK7867576.1"/>
    <property type="molecule type" value="Genomic_DNA"/>
</dbReference>
<keyword evidence="3" id="KW-0805">Transcription regulation</keyword>
<name>A0AAN9VQ80_9ORTH</name>
<evidence type="ECO:0000256" key="4">
    <source>
        <dbReference type="ARBA" id="ARBA00023163"/>
    </source>
</evidence>
<reference evidence="7 8" key="1">
    <citation type="submission" date="2024-03" db="EMBL/GenBank/DDBJ databases">
        <title>The genome assembly and annotation of the cricket Gryllus longicercus Weissman &amp; Gray.</title>
        <authorList>
            <person name="Szrajer S."/>
            <person name="Gray D."/>
            <person name="Ylla G."/>
        </authorList>
    </citation>
    <scope>NUCLEOTIDE SEQUENCE [LARGE SCALE GENOMIC DNA]</scope>
    <source>
        <strain evidence="7">DAG 2021-001</strain>
        <tissue evidence="7">Whole body minus gut</tissue>
    </source>
</reference>
<accession>A0AAN9VQ80</accession>
<comment type="subunit">
    <text evidence="1">Self-associates forming complexes of several hundred monomers.</text>
</comment>
<evidence type="ECO:0000256" key="5">
    <source>
        <dbReference type="ARBA" id="ARBA00025466"/>
    </source>
</evidence>
<keyword evidence="4" id="KW-0804">Transcription</keyword>
<evidence type="ECO:0000256" key="1">
    <source>
        <dbReference type="ARBA" id="ARBA00011764"/>
    </source>
</evidence>
<feature type="domain" description="Myb/SANT-like DNA-binding" evidence="6">
    <location>
        <begin position="3"/>
        <end position="75"/>
    </location>
</feature>
<dbReference type="PANTHER" id="PTHR21411:SF0">
    <property type="entry name" value="REGULATORY PROTEIN ZESTE"/>
    <property type="match status" value="1"/>
</dbReference>
<gene>
    <name evidence="7" type="ORF">R5R35_014784</name>
</gene>
<comment type="function">
    <text evidence="5">Involved in transvection phenomena (= synapsis-dependent gene expression), where the synaptic pairing of chromosomes carrying genes with which zeste interacts influences the expression of these genes. Zeste binds to DNA and stimulates transcription from a nearby promoter.</text>
</comment>
<dbReference type="Pfam" id="PF13873">
    <property type="entry name" value="Myb_DNA-bind_5"/>
    <property type="match status" value="1"/>
</dbReference>
<evidence type="ECO:0000313" key="8">
    <source>
        <dbReference type="Proteomes" id="UP001378592"/>
    </source>
</evidence>
<evidence type="ECO:0000259" key="6">
    <source>
        <dbReference type="Pfam" id="PF13873"/>
    </source>
</evidence>
<dbReference type="AlphaFoldDB" id="A0AAN9VQ80"/>
<evidence type="ECO:0000313" key="7">
    <source>
        <dbReference type="EMBL" id="KAK7867576.1"/>
    </source>
</evidence>
<evidence type="ECO:0000256" key="2">
    <source>
        <dbReference type="ARBA" id="ARBA00016807"/>
    </source>
</evidence>
<dbReference type="InterPro" id="IPR028002">
    <property type="entry name" value="Myb_DNA-bind_5"/>
</dbReference>
<proteinExistence type="predicted"/>
<keyword evidence="8" id="KW-1185">Reference proteome</keyword>
<sequence>MMRSVNFSASEKDLLVSLMCKYKHVFNSRTDSASKLTKTQMWETVLTEFNAEARGSARNLKSLQVFWKNIKRRTKDVEGEIRRQRYVTGGGPPVSIRVDRIQEEVKDFMGPAAEGMDNPFDSDGQNLLSNTYFITFNAL</sequence>
<protein>
    <recommendedName>
        <fullName evidence="2">Regulatory protein zeste</fullName>
    </recommendedName>
</protein>
<dbReference type="PANTHER" id="PTHR21411">
    <property type="entry name" value="APONTIC"/>
    <property type="match status" value="1"/>
</dbReference>
<comment type="caution">
    <text evidence="7">The sequence shown here is derived from an EMBL/GenBank/DDBJ whole genome shotgun (WGS) entry which is preliminary data.</text>
</comment>
<evidence type="ECO:0000256" key="3">
    <source>
        <dbReference type="ARBA" id="ARBA00023015"/>
    </source>
</evidence>